<organism evidence="1 2">
    <name type="scientific">Vaccinium darrowii</name>
    <dbReference type="NCBI Taxonomy" id="229202"/>
    <lineage>
        <taxon>Eukaryota</taxon>
        <taxon>Viridiplantae</taxon>
        <taxon>Streptophyta</taxon>
        <taxon>Embryophyta</taxon>
        <taxon>Tracheophyta</taxon>
        <taxon>Spermatophyta</taxon>
        <taxon>Magnoliopsida</taxon>
        <taxon>eudicotyledons</taxon>
        <taxon>Gunneridae</taxon>
        <taxon>Pentapetalae</taxon>
        <taxon>asterids</taxon>
        <taxon>Ericales</taxon>
        <taxon>Ericaceae</taxon>
        <taxon>Vaccinioideae</taxon>
        <taxon>Vaccinieae</taxon>
        <taxon>Vaccinium</taxon>
    </lineage>
</organism>
<reference evidence="1 2" key="1">
    <citation type="journal article" date="2021" name="Hortic Res">
        <title>High-quality reference genome and annotation aids understanding of berry development for evergreen blueberry (Vaccinium darrowii).</title>
        <authorList>
            <person name="Yu J."/>
            <person name="Hulse-Kemp A.M."/>
            <person name="Babiker E."/>
            <person name="Staton M."/>
        </authorList>
    </citation>
    <scope>NUCLEOTIDE SEQUENCE [LARGE SCALE GENOMIC DNA]</scope>
    <source>
        <strain evidence="2">cv. NJ 8807/NJ 8810</strain>
        <tissue evidence="1">Young leaf</tissue>
    </source>
</reference>
<evidence type="ECO:0000313" key="1">
    <source>
        <dbReference type="EMBL" id="KAH7841524.1"/>
    </source>
</evidence>
<evidence type="ECO:0000313" key="2">
    <source>
        <dbReference type="Proteomes" id="UP000828048"/>
    </source>
</evidence>
<dbReference type="Proteomes" id="UP000828048">
    <property type="component" value="Chromosome 10"/>
</dbReference>
<comment type="caution">
    <text evidence="1">The sequence shown here is derived from an EMBL/GenBank/DDBJ whole genome shotgun (WGS) entry which is preliminary data.</text>
</comment>
<sequence>MWSMSLSPPFSFSLSLLLFLTSLLSTPPPSSTATISSFNISLSPWHPTLNQTLISPSSTFAAGFHPIPTSPNLFTFSIWFNHLNTTTITSSTLKPTLIWSANQSSPVTASGALVITPSGSIGLFENSSNQNLWPSSPASSSNSTNLTLTDRGELAFGTWSSFDFPTDTIVATQNMTGKTVSSRNGKFQFVNSTNLVFNRSDLYWSSAFAFQTLQQDGSVIAPGNTESSLFSSDFGANRVRRLTLDDDGNLRIYSFNPASGQWVIGWEAIPEPCTIHGTCGPNSICITDGVNNTPSCICPPGFRPLSDVVNGGCERNIPLTENTKFIRLDYVNFSDGSNPTGIDSYSFTACQGQCLSDPKCLAFSFKYGLASGFEPGYCMLQLERLRNGYWNPDTELAMFIRVDNKSEPDGSNFTGMMNVMETTCPVLISLPLPPTESNTTTRNIVIVSTLFAAELISGLLFFWAFLKKFIKYRDMARTLGLEFLPAGGPKRFSYAELKDATDNFSNIIGRGGFGDVYKGELSDHRVVAVKCLKNVTGGDADFWAEVTIIARMHHLNLVRLWGFCAEKGQRILVYEYVPNGSLDRFLFPRALQGTENQSSEGETHAVGNFGDKPILDWNIRYRIALGVARAIAYLHEECLEWVLHCDIKPENILLGDDFCPKISDFGLAKLKKKEAMVSMSRIRGTRGYMAPEWIMMDPITPKADVYSFGMVLLEIVSGVRNHEIQGSKLDSEDWYFPSWAFEKAFKEMKVEDILDTHIKHCYDSRAHFDMVNRMVKTAMWCLQDRVEMRPSMGKVAKMLEGTVEITEPKKPTIFYIGDD</sequence>
<accession>A0ACB7XL28</accession>
<name>A0ACB7XL28_9ERIC</name>
<dbReference type="EMBL" id="CM037160">
    <property type="protein sequence ID" value="KAH7841524.1"/>
    <property type="molecule type" value="Genomic_DNA"/>
</dbReference>
<keyword evidence="2" id="KW-1185">Reference proteome</keyword>
<gene>
    <name evidence="1" type="ORF">Vadar_031061</name>
</gene>
<protein>
    <submittedName>
        <fullName evidence="1">Uncharacterized protein</fullName>
    </submittedName>
</protein>
<proteinExistence type="predicted"/>